<proteinExistence type="predicted"/>
<dbReference type="AlphaFoldDB" id="A0AA88JR89"/>
<evidence type="ECO:0000313" key="1">
    <source>
        <dbReference type="EMBL" id="KAA3503976.1"/>
    </source>
</evidence>
<name>A0AA88JR89_RHIRH</name>
<protein>
    <submittedName>
        <fullName evidence="1">Uncharacterized protein</fullName>
    </submittedName>
</protein>
<sequence>MRGAGFRSGKPKPRISGVRHKGDSAVFPCFSAVVKKVVSNKKAAPAGTAFQVFFVAADDQPRDPLAIGS</sequence>
<reference evidence="1 2" key="1">
    <citation type="submission" date="2018-08" db="EMBL/GenBank/DDBJ databases">
        <title>Crown Gall in kiwifruit.</title>
        <authorList>
            <person name="Visnovsky S.B."/>
            <person name="Pitman A.R."/>
        </authorList>
    </citation>
    <scope>NUCLEOTIDE SEQUENCE [LARGE SCALE GENOMIC DNA]</scope>
    <source>
        <strain evidence="1 2">SBV_302_78_2</strain>
    </source>
</reference>
<comment type="caution">
    <text evidence="1">The sequence shown here is derived from an EMBL/GenBank/DDBJ whole genome shotgun (WGS) entry which is preliminary data.</text>
</comment>
<dbReference type="Proteomes" id="UP000473658">
    <property type="component" value="Unassembled WGS sequence"/>
</dbReference>
<organism evidence="1 2">
    <name type="scientific">Rhizobium rhizogenes</name>
    <name type="common">Agrobacterium rhizogenes</name>
    <dbReference type="NCBI Taxonomy" id="359"/>
    <lineage>
        <taxon>Bacteria</taxon>
        <taxon>Pseudomonadati</taxon>
        <taxon>Pseudomonadota</taxon>
        <taxon>Alphaproteobacteria</taxon>
        <taxon>Hyphomicrobiales</taxon>
        <taxon>Rhizobiaceae</taxon>
        <taxon>Rhizobium/Agrobacterium group</taxon>
        <taxon>Rhizobium</taxon>
    </lineage>
</organism>
<dbReference type="EMBL" id="QRFF01000001">
    <property type="protein sequence ID" value="KAA3503976.1"/>
    <property type="molecule type" value="Genomic_DNA"/>
</dbReference>
<evidence type="ECO:0000313" key="2">
    <source>
        <dbReference type="Proteomes" id="UP000473658"/>
    </source>
</evidence>
<gene>
    <name evidence="1" type="ORF">DXM27_01345</name>
</gene>
<accession>A0AA88JR89</accession>